<evidence type="ECO:0000259" key="1">
    <source>
        <dbReference type="Pfam" id="PF02627"/>
    </source>
</evidence>
<sequence length="198" mass="21139">MSSASPPTPREQVAVPVFTAHTADTAPAAARRTIEGVRRRFGWLPAPVALMAESPQLLSGFLTANKGFEQTDLSPLEREVVVFAVATTNECHVCVALHTGALTSLGATAEMVTALRSGSPLPEPRLEALRRFTLAVLDHRGAVPDDELEDFLVAGYQPRHALDVVLGVGTYTISTFANRLTRAPLDPPLSPHAWTPAA</sequence>
<dbReference type="PANTHER" id="PTHR35446:SF3">
    <property type="entry name" value="CMD DOMAIN-CONTAINING PROTEIN"/>
    <property type="match status" value="1"/>
</dbReference>
<name>A0AAJ6L3U9_9ACTN</name>
<dbReference type="InterPro" id="IPR004675">
    <property type="entry name" value="AhpD_core"/>
</dbReference>
<dbReference type="PANTHER" id="PTHR35446">
    <property type="entry name" value="SI:CH211-175M2.5"/>
    <property type="match status" value="1"/>
</dbReference>
<protein>
    <submittedName>
        <fullName evidence="2">Carboxymuconolactone decarboxylase family protein</fullName>
    </submittedName>
</protein>
<dbReference type="KEGG" id="mprn:Q3V37_05485"/>
<gene>
    <name evidence="2" type="ORF">Q3V37_05485</name>
</gene>
<dbReference type="Proteomes" id="UP001235874">
    <property type="component" value="Chromosome"/>
</dbReference>
<dbReference type="EMBL" id="CP130472">
    <property type="protein sequence ID" value="WLS46721.1"/>
    <property type="molecule type" value="Genomic_DNA"/>
</dbReference>
<reference evidence="2 3" key="1">
    <citation type="submission" date="2023-07" db="EMBL/GenBank/DDBJ databases">
        <title>Micromonospora profundi TRM 95458 converts glycerol to a new osmotic compound.</title>
        <authorList>
            <person name="Lu D."/>
        </authorList>
    </citation>
    <scope>NUCLEOTIDE SEQUENCE [LARGE SCALE GENOMIC DNA]</scope>
    <source>
        <strain evidence="2 3">TRM95458</strain>
    </source>
</reference>
<evidence type="ECO:0000313" key="3">
    <source>
        <dbReference type="Proteomes" id="UP001235874"/>
    </source>
</evidence>
<keyword evidence="3" id="KW-1185">Reference proteome</keyword>
<dbReference type="Pfam" id="PF02627">
    <property type="entry name" value="CMD"/>
    <property type="match status" value="1"/>
</dbReference>
<accession>A0AAJ6L3U9</accession>
<dbReference type="InterPro" id="IPR029032">
    <property type="entry name" value="AhpD-like"/>
</dbReference>
<organism evidence="2 3">
    <name type="scientific">Micromonospora profundi</name>
    <dbReference type="NCBI Taxonomy" id="1420889"/>
    <lineage>
        <taxon>Bacteria</taxon>
        <taxon>Bacillati</taxon>
        <taxon>Actinomycetota</taxon>
        <taxon>Actinomycetes</taxon>
        <taxon>Micromonosporales</taxon>
        <taxon>Micromonosporaceae</taxon>
        <taxon>Micromonospora</taxon>
    </lineage>
</organism>
<evidence type="ECO:0000313" key="2">
    <source>
        <dbReference type="EMBL" id="WLS46721.1"/>
    </source>
</evidence>
<dbReference type="RefSeq" id="WP_231639871.1">
    <property type="nucleotide sequence ID" value="NZ_CP130472.1"/>
</dbReference>
<dbReference type="GO" id="GO:0051920">
    <property type="term" value="F:peroxiredoxin activity"/>
    <property type="evidence" value="ECO:0007669"/>
    <property type="project" value="InterPro"/>
</dbReference>
<feature type="domain" description="Carboxymuconolactone decarboxylase-like" evidence="1">
    <location>
        <begin position="68"/>
        <end position="115"/>
    </location>
</feature>
<dbReference type="Gene3D" id="1.20.1290.10">
    <property type="entry name" value="AhpD-like"/>
    <property type="match status" value="1"/>
</dbReference>
<dbReference type="InterPro" id="IPR003779">
    <property type="entry name" value="CMD-like"/>
</dbReference>
<dbReference type="SUPFAM" id="SSF69118">
    <property type="entry name" value="AhpD-like"/>
    <property type="match status" value="1"/>
</dbReference>
<dbReference type="AlphaFoldDB" id="A0AAJ6L3U9"/>
<proteinExistence type="predicted"/>
<dbReference type="NCBIfam" id="TIGR00778">
    <property type="entry name" value="ahpD_dom"/>
    <property type="match status" value="1"/>
</dbReference>